<dbReference type="PANTHER" id="PTHR43624:SF2">
    <property type="entry name" value="ELECTRON TRANSFER FLAVOPROTEIN-QUINONE OXIDOREDUCTASE YDIS-RELATED"/>
    <property type="match status" value="1"/>
</dbReference>
<keyword evidence="2" id="KW-0285">Flavoprotein</keyword>
<dbReference type="GO" id="GO:0016491">
    <property type="term" value="F:oxidoreductase activity"/>
    <property type="evidence" value="ECO:0007669"/>
    <property type="project" value="UniProtKB-KW"/>
</dbReference>
<dbReference type="SUPFAM" id="SSF54373">
    <property type="entry name" value="FAD-linked reductases, C-terminal domain"/>
    <property type="match status" value="1"/>
</dbReference>
<keyword evidence="3" id="KW-0274">FAD</keyword>
<evidence type="ECO:0000256" key="4">
    <source>
        <dbReference type="ARBA" id="ARBA00023002"/>
    </source>
</evidence>
<organism evidence="6">
    <name type="scientific">uncultured crenarchaeote</name>
    <dbReference type="NCBI Taxonomy" id="29281"/>
    <lineage>
        <taxon>Archaea</taxon>
        <taxon>Thermoproteota</taxon>
        <taxon>environmental samples</taxon>
    </lineage>
</organism>
<evidence type="ECO:0000259" key="5">
    <source>
        <dbReference type="Pfam" id="PF07992"/>
    </source>
</evidence>
<protein>
    <submittedName>
        <fullName evidence="6">Putative fix CX</fullName>
    </submittedName>
</protein>
<dbReference type="Pfam" id="PF07992">
    <property type="entry name" value="Pyr_redox_2"/>
    <property type="match status" value="1"/>
</dbReference>
<dbReference type="PRINTS" id="PR00420">
    <property type="entry name" value="RNGMNOXGNASE"/>
</dbReference>
<reference evidence="6" key="1">
    <citation type="journal article" date="2002" name="Environ. Microbiol.">
        <title>First insight into the genome of an uncultivated crenarchaeote from soil.</title>
        <authorList>
            <person name="Quaiser A."/>
            <person name="Ochsenreiter T."/>
            <person name="Klenk H.P."/>
            <person name="Kletzin A."/>
            <person name="Treusch A.H."/>
            <person name="Meurer G."/>
            <person name="Eck J."/>
            <person name="Sensen C.W."/>
            <person name="Schleper C."/>
        </authorList>
    </citation>
    <scope>NUCLEOTIDE SEQUENCE</scope>
</reference>
<accession>Q8NKM4</accession>
<evidence type="ECO:0000256" key="1">
    <source>
        <dbReference type="ARBA" id="ARBA00001974"/>
    </source>
</evidence>
<dbReference type="PANTHER" id="PTHR43624">
    <property type="entry name" value="ELECTRON TRANSFER FLAVOPROTEIN-QUINONE OXIDOREDUCTASE YDIS-RELATED"/>
    <property type="match status" value="1"/>
</dbReference>
<dbReference type="Gene3D" id="3.30.70.20">
    <property type="match status" value="1"/>
</dbReference>
<sequence length="625" mass="69879">MTMESFDVAIIGGGSAGLAALEHLSNLGKQAILIEAGKKIGTKNVSGGILYSKKTATGKVHNVEDVFDNFLADAPLERKIIKYMLHAVSREKAFSLDLTLAHDYQTNFGYTVLLNKLLSWFAREASQSAEKLGGGIITGVHLRSIIWKDDSTIIIETDELEPFQVKAVIAADGVNSEVAQITGARSKFTPSDLYQGVKVVAKLPEGLLEERFGVSENEGAAHLFSGDITLNHIGGGFLYTNRDTISIGAVYHYDSLIEKPTEPNALVNALLSNPFVMELIKDEVPRIKEDYRDLSKDEELRIRFKSNKLIKSWNDLHHTYYSPSAVAELVAQGKYKSREEIKDKIDSLYNELVTKYNTEFETNYVELEYSAKLVPDGKRCRMKKPYFKNILFVGDAAGRGIFLGPRIEGLNVGIDDAVRAAEAVSKSIDQNNFQFDNIGERYTKSVDESPYTADMSRIDANYLKAVLDCTKKVPKNTLGFKYGSIVKLMSNSTFRNVSIGIANSIGYKRLLPVIESDKTYNQIPIEIAERNGKDLRKSYSIEIPTIAERIANLNYNDDSLSHIKVLNSQSDFMKKMVQLCPTKCYSIENERIMLQHEGCIECGTCARETEWRHPRGEKGIIYNYG</sequence>
<keyword evidence="4" id="KW-0560">Oxidoreductase</keyword>
<dbReference type="InterPro" id="IPR036188">
    <property type="entry name" value="FAD/NAD-bd_sf"/>
</dbReference>
<dbReference type="EMBL" id="AJ496176">
    <property type="protein sequence ID" value="CAD42696.1"/>
    <property type="molecule type" value="Genomic_DNA"/>
</dbReference>
<comment type="cofactor">
    <cofactor evidence="1">
        <name>FAD</name>
        <dbReference type="ChEBI" id="CHEBI:57692"/>
    </cofactor>
</comment>
<dbReference type="InterPro" id="IPR039651">
    <property type="entry name" value="FixC-like"/>
</dbReference>
<evidence type="ECO:0000313" key="6">
    <source>
        <dbReference type="EMBL" id="CAD42696.1"/>
    </source>
</evidence>
<proteinExistence type="predicted"/>
<dbReference type="InterPro" id="IPR023753">
    <property type="entry name" value="FAD/NAD-binding_dom"/>
</dbReference>
<name>Q8NKM4_9CREN</name>
<dbReference type="SUPFAM" id="SSF51905">
    <property type="entry name" value="FAD/NAD(P)-binding domain"/>
    <property type="match status" value="1"/>
</dbReference>
<dbReference type="Gene3D" id="3.50.50.60">
    <property type="entry name" value="FAD/NAD(P)-binding domain"/>
    <property type="match status" value="1"/>
</dbReference>
<dbReference type="SUPFAM" id="SSF54862">
    <property type="entry name" value="4Fe-4S ferredoxins"/>
    <property type="match status" value="1"/>
</dbReference>
<evidence type="ECO:0000256" key="2">
    <source>
        <dbReference type="ARBA" id="ARBA00022630"/>
    </source>
</evidence>
<feature type="domain" description="FAD/NAD(P)-binding" evidence="5">
    <location>
        <begin position="6"/>
        <end position="185"/>
    </location>
</feature>
<dbReference type="AlphaFoldDB" id="Q8NKM4"/>
<evidence type="ECO:0000256" key="3">
    <source>
        <dbReference type="ARBA" id="ARBA00022827"/>
    </source>
</evidence>
<dbReference type="Gene3D" id="3.30.9.90">
    <property type="match status" value="1"/>
</dbReference>